<evidence type="ECO:0000313" key="4">
    <source>
        <dbReference type="EMBL" id="CAB4795023.1"/>
    </source>
</evidence>
<evidence type="ECO:0000313" key="5">
    <source>
        <dbReference type="EMBL" id="CAB4876045.1"/>
    </source>
</evidence>
<sequence length="124" mass="14091">MTPLETVNAFIQALENRNVDAAVALVSDNCEYDNVPMGKVFGPEAISSMLKPMIEGCSEVAWPVHREAATGNYVFNERTDKFHMPFGWLEMPVTGVWEVVNGKITLWRDYFDLQTYMKQLPTTK</sequence>
<evidence type="ECO:0000313" key="2">
    <source>
        <dbReference type="EMBL" id="CAB4718648.1"/>
    </source>
</evidence>
<dbReference type="SUPFAM" id="SSF54427">
    <property type="entry name" value="NTF2-like"/>
    <property type="match status" value="1"/>
</dbReference>
<name>A0A6J6XGW9_9ZZZZ</name>
<evidence type="ECO:0000313" key="3">
    <source>
        <dbReference type="EMBL" id="CAB4766148.1"/>
    </source>
</evidence>
<dbReference type="Pfam" id="PF07858">
    <property type="entry name" value="LEH"/>
    <property type="match status" value="1"/>
</dbReference>
<evidence type="ECO:0000259" key="1">
    <source>
        <dbReference type="Pfam" id="PF07858"/>
    </source>
</evidence>
<accession>A0A6J6XGW9</accession>
<dbReference type="EMBL" id="CAFBLJ010000071">
    <property type="protein sequence ID" value="CAB4876045.1"/>
    <property type="molecule type" value="Genomic_DNA"/>
</dbReference>
<dbReference type="AlphaFoldDB" id="A0A6J6XGW9"/>
<dbReference type="InterPro" id="IPR013100">
    <property type="entry name" value="LEH"/>
</dbReference>
<dbReference type="EMBL" id="CAEZZP010000019">
    <property type="protein sequence ID" value="CAB4766148.1"/>
    <property type="molecule type" value="Genomic_DNA"/>
</dbReference>
<reference evidence="4" key="1">
    <citation type="submission" date="2020-05" db="EMBL/GenBank/DDBJ databases">
        <authorList>
            <person name="Chiriac C."/>
            <person name="Salcher M."/>
            <person name="Ghai R."/>
            <person name="Kavagutti S V."/>
        </authorList>
    </citation>
    <scope>NUCLEOTIDE SEQUENCE</scope>
</reference>
<dbReference type="InterPro" id="IPR032710">
    <property type="entry name" value="NTF2-like_dom_sf"/>
</dbReference>
<gene>
    <name evidence="2" type="ORF">UFOPK2658_00863</name>
    <name evidence="3" type="ORF">UFOPK2880_00508</name>
    <name evidence="4" type="ORF">UFOPK3004_00297</name>
    <name evidence="5" type="ORF">UFOPK3304_01276</name>
</gene>
<dbReference type="Gene3D" id="3.10.450.50">
    <property type="match status" value="1"/>
</dbReference>
<feature type="domain" description="Limonene-1,2-epoxide hydrolase" evidence="1">
    <location>
        <begin position="3"/>
        <end position="120"/>
    </location>
</feature>
<protein>
    <submittedName>
        <fullName evidence="4">Unannotated protein</fullName>
    </submittedName>
</protein>
<dbReference type="EMBL" id="CAFAAL010000014">
    <property type="protein sequence ID" value="CAB4795023.1"/>
    <property type="molecule type" value="Genomic_DNA"/>
</dbReference>
<dbReference type="EMBL" id="CAEZYH010000028">
    <property type="protein sequence ID" value="CAB4718648.1"/>
    <property type="molecule type" value="Genomic_DNA"/>
</dbReference>
<organism evidence="4">
    <name type="scientific">freshwater metagenome</name>
    <dbReference type="NCBI Taxonomy" id="449393"/>
    <lineage>
        <taxon>unclassified sequences</taxon>
        <taxon>metagenomes</taxon>
        <taxon>ecological metagenomes</taxon>
    </lineage>
</organism>
<proteinExistence type="predicted"/>